<dbReference type="Gene3D" id="2.160.10.10">
    <property type="entry name" value="Hexapeptide repeat proteins"/>
    <property type="match status" value="1"/>
</dbReference>
<dbReference type="EMBL" id="SRXU01000001">
    <property type="protein sequence ID" value="TGX45948.1"/>
    <property type="molecule type" value="Genomic_DNA"/>
</dbReference>
<gene>
    <name evidence="1" type="ORF">E5A74_01885</name>
</gene>
<dbReference type="AlphaFoldDB" id="A0A4S1WRE3"/>
<dbReference type="InterPro" id="IPR011004">
    <property type="entry name" value="Trimer_LpxA-like_sf"/>
</dbReference>
<dbReference type="SUPFAM" id="SSF51161">
    <property type="entry name" value="Trimeric LpxA-like enzymes"/>
    <property type="match status" value="1"/>
</dbReference>
<evidence type="ECO:0000313" key="1">
    <source>
        <dbReference type="EMBL" id="TGX45948.1"/>
    </source>
</evidence>
<comment type="caution">
    <text evidence="1">The sequence shown here is derived from an EMBL/GenBank/DDBJ whole genome shotgun (WGS) entry which is preliminary data.</text>
</comment>
<dbReference type="CDD" id="cd04645">
    <property type="entry name" value="LbH_gamma_CA_like"/>
    <property type="match status" value="1"/>
</dbReference>
<dbReference type="InterPro" id="IPR050484">
    <property type="entry name" value="Transf_Hexapept/Carb_Anhydrase"/>
</dbReference>
<dbReference type="Pfam" id="PF00132">
    <property type="entry name" value="Hexapep"/>
    <property type="match status" value="1"/>
</dbReference>
<dbReference type="PANTHER" id="PTHR13061">
    <property type="entry name" value="DYNACTIN SUBUNIT P25"/>
    <property type="match status" value="1"/>
</dbReference>
<protein>
    <submittedName>
        <fullName evidence="1">Gamma carbonic anhydrase family protein</fullName>
    </submittedName>
</protein>
<evidence type="ECO:0000313" key="2">
    <source>
        <dbReference type="Proteomes" id="UP000309848"/>
    </source>
</evidence>
<dbReference type="Proteomes" id="UP000309848">
    <property type="component" value="Unassembled WGS sequence"/>
</dbReference>
<dbReference type="InterPro" id="IPR047324">
    <property type="entry name" value="LbH_gamma_CA-like"/>
</dbReference>
<keyword evidence="2" id="KW-1185">Reference proteome</keyword>
<sequence length="261" mass="27712">MPLYAIGGHQPQIAPDAWVAPSADLIGDVRLSALASIWFGAVIRADNTPILIGARTNVQDGAMLHSDPGAPCTLGDDVTVGHHAILHGCTIGDRSLIGMGATILNRAVIPEDCIVGAGALVTEGKAFPPGHLIVGSPARAIRPLDDAQKALLTASAALYASKQRDYAAELKEVVRGFEGLMDFACVTMGCCGSSKDGEPIHVTDLIPRSGPVTADQFIDWLVEAENMKLEEYPAAHRERMRESFIANMGAPVVDASRLRWR</sequence>
<name>A0A4S1WRE3_9SPHN</name>
<organism evidence="1 2">
    <name type="scientific">Sphingomonas naasensis</name>
    <dbReference type="NCBI Taxonomy" id="1344951"/>
    <lineage>
        <taxon>Bacteria</taxon>
        <taxon>Pseudomonadati</taxon>
        <taxon>Pseudomonadota</taxon>
        <taxon>Alphaproteobacteria</taxon>
        <taxon>Sphingomonadales</taxon>
        <taxon>Sphingomonadaceae</taxon>
        <taxon>Sphingomonas</taxon>
    </lineage>
</organism>
<dbReference type="InterPro" id="IPR001451">
    <property type="entry name" value="Hexapep"/>
</dbReference>
<reference evidence="1 2" key="1">
    <citation type="submission" date="2019-04" db="EMBL/GenBank/DDBJ databases">
        <title>Sphingomonas psychrotolerans sp. nov., isolated from soil in the Tianshan Mountains, Xinjiang, China.</title>
        <authorList>
            <person name="Luo Y."/>
            <person name="Sheng H."/>
        </authorList>
    </citation>
    <scope>NUCLEOTIDE SEQUENCE [LARGE SCALE GENOMIC DNA]</scope>
    <source>
        <strain evidence="1 2">KIS18-15</strain>
    </source>
</reference>
<dbReference type="PANTHER" id="PTHR13061:SF29">
    <property type="entry name" value="GAMMA CARBONIC ANHYDRASE-LIKE 1, MITOCHONDRIAL-RELATED"/>
    <property type="match status" value="1"/>
</dbReference>
<dbReference type="OrthoDB" id="9803036at2"/>
<proteinExistence type="predicted"/>
<accession>A0A4S1WRE3</accession>